<reference evidence="2 3" key="1">
    <citation type="journal article" date="2015" name="Proc. Natl. Acad. Sci. U.S.A.">
        <title>The resurrection genome of Boea hygrometrica: A blueprint for survival of dehydration.</title>
        <authorList>
            <person name="Xiao L."/>
            <person name="Yang G."/>
            <person name="Zhang L."/>
            <person name="Yang X."/>
            <person name="Zhao S."/>
            <person name="Ji Z."/>
            <person name="Zhou Q."/>
            <person name="Hu M."/>
            <person name="Wang Y."/>
            <person name="Chen M."/>
            <person name="Xu Y."/>
            <person name="Jin H."/>
            <person name="Xiao X."/>
            <person name="Hu G."/>
            <person name="Bao F."/>
            <person name="Hu Y."/>
            <person name="Wan P."/>
            <person name="Li L."/>
            <person name="Deng X."/>
            <person name="Kuang T."/>
            <person name="Xiang C."/>
            <person name="Zhu J.K."/>
            <person name="Oliver M.J."/>
            <person name="He Y."/>
        </authorList>
    </citation>
    <scope>NUCLEOTIDE SEQUENCE [LARGE SCALE GENOMIC DNA]</scope>
    <source>
        <strain evidence="3">cv. XS01</strain>
    </source>
</reference>
<feature type="region of interest" description="Disordered" evidence="1">
    <location>
        <begin position="265"/>
        <end position="313"/>
    </location>
</feature>
<name>A0A2Z7ASF1_9LAMI</name>
<evidence type="ECO:0000256" key="1">
    <source>
        <dbReference type="SAM" id="MobiDB-lite"/>
    </source>
</evidence>
<feature type="compositionally biased region" description="Basic and acidic residues" evidence="1">
    <location>
        <begin position="265"/>
        <end position="277"/>
    </location>
</feature>
<gene>
    <name evidence="2" type="ORF">F511_05293</name>
</gene>
<feature type="compositionally biased region" description="Polar residues" evidence="1">
    <location>
        <begin position="38"/>
        <end position="48"/>
    </location>
</feature>
<feature type="compositionally biased region" description="Low complexity" evidence="1">
    <location>
        <begin position="282"/>
        <end position="296"/>
    </location>
</feature>
<evidence type="ECO:0000313" key="3">
    <source>
        <dbReference type="Proteomes" id="UP000250235"/>
    </source>
</evidence>
<keyword evidence="3" id="KW-1185">Reference proteome</keyword>
<evidence type="ECO:0000313" key="2">
    <source>
        <dbReference type="EMBL" id="KZV22339.1"/>
    </source>
</evidence>
<feature type="region of interest" description="Disordered" evidence="1">
    <location>
        <begin position="38"/>
        <end position="82"/>
    </location>
</feature>
<protein>
    <submittedName>
        <fullName evidence="2">Uncharacterized protein</fullName>
    </submittedName>
</protein>
<dbReference type="Proteomes" id="UP000250235">
    <property type="component" value="Unassembled WGS sequence"/>
</dbReference>
<organism evidence="2 3">
    <name type="scientific">Dorcoceras hygrometricum</name>
    <dbReference type="NCBI Taxonomy" id="472368"/>
    <lineage>
        <taxon>Eukaryota</taxon>
        <taxon>Viridiplantae</taxon>
        <taxon>Streptophyta</taxon>
        <taxon>Embryophyta</taxon>
        <taxon>Tracheophyta</taxon>
        <taxon>Spermatophyta</taxon>
        <taxon>Magnoliopsida</taxon>
        <taxon>eudicotyledons</taxon>
        <taxon>Gunneridae</taxon>
        <taxon>Pentapetalae</taxon>
        <taxon>asterids</taxon>
        <taxon>lamiids</taxon>
        <taxon>Lamiales</taxon>
        <taxon>Gesneriaceae</taxon>
        <taxon>Didymocarpoideae</taxon>
        <taxon>Trichosporeae</taxon>
        <taxon>Loxocarpinae</taxon>
        <taxon>Dorcoceras</taxon>
    </lineage>
</organism>
<dbReference type="EMBL" id="KV014393">
    <property type="protein sequence ID" value="KZV22339.1"/>
    <property type="molecule type" value="Genomic_DNA"/>
</dbReference>
<sequence length="336" mass="36785">MAQRAIEDLPIVDQGASFLESASDQPKPLALEFSSLADQEQAAVQNESHQLDLPDNENTTMTTHEHHVPENEPPVQTDGHQAGGFEHQAQDEHGSVQGTDKSLEDLSAAVVISVNNSETIATSDKHISDHQGPAPSKLQLAVSATTDLSTLMDTTTQTLTALTAQVSSLDQTYARIRDDTHLTRHHTNLLHDQLKHTADGLDIKIDILERTLTQKIDDSHQHFAMLETTMVHNYADSHRQLVDELALVKSQLAAMVECIKEFGADKKGEGGQHRPKEGSSGGPRSRGPSLRGRGSSSRGGRGSNPRSDDPSDRSNRFRYTNWFLALDGLNMFLLLV</sequence>
<proteinExistence type="predicted"/>
<accession>A0A2Z7ASF1</accession>
<dbReference type="AlphaFoldDB" id="A0A2Z7ASF1"/>